<feature type="compositionally biased region" description="Polar residues" evidence="1">
    <location>
        <begin position="28"/>
        <end position="37"/>
    </location>
</feature>
<gene>
    <name evidence="2" type="ORF">Taro_022819</name>
</gene>
<evidence type="ECO:0000313" key="2">
    <source>
        <dbReference type="EMBL" id="MQL90224.1"/>
    </source>
</evidence>
<evidence type="ECO:0000313" key="3">
    <source>
        <dbReference type="Proteomes" id="UP000652761"/>
    </source>
</evidence>
<protein>
    <submittedName>
        <fullName evidence="2">Uncharacterized protein</fullName>
    </submittedName>
</protein>
<dbReference type="Proteomes" id="UP000652761">
    <property type="component" value="Unassembled WGS sequence"/>
</dbReference>
<proteinExistence type="predicted"/>
<accession>A0A843V9H2</accession>
<dbReference type="EMBL" id="NMUH01001222">
    <property type="protein sequence ID" value="MQL90224.1"/>
    <property type="molecule type" value="Genomic_DNA"/>
</dbReference>
<comment type="caution">
    <text evidence="2">The sequence shown here is derived from an EMBL/GenBank/DDBJ whole genome shotgun (WGS) entry which is preliminary data.</text>
</comment>
<feature type="region of interest" description="Disordered" evidence="1">
    <location>
        <begin position="16"/>
        <end position="77"/>
    </location>
</feature>
<organism evidence="2 3">
    <name type="scientific">Colocasia esculenta</name>
    <name type="common">Wild taro</name>
    <name type="synonym">Arum esculentum</name>
    <dbReference type="NCBI Taxonomy" id="4460"/>
    <lineage>
        <taxon>Eukaryota</taxon>
        <taxon>Viridiplantae</taxon>
        <taxon>Streptophyta</taxon>
        <taxon>Embryophyta</taxon>
        <taxon>Tracheophyta</taxon>
        <taxon>Spermatophyta</taxon>
        <taxon>Magnoliopsida</taxon>
        <taxon>Liliopsida</taxon>
        <taxon>Araceae</taxon>
        <taxon>Aroideae</taxon>
        <taxon>Colocasieae</taxon>
        <taxon>Colocasia</taxon>
    </lineage>
</organism>
<dbReference type="AlphaFoldDB" id="A0A843V9H2"/>
<sequence>MARTVCHVGRSACAGRGAAKRRGRRPPESSSTVTDTLTMLDGAPDGGDGGLGASLLDGEHGSLGDSSPMADTTPWSFPPQRGVRRVLNTTALVVAFLLPPLSVDVCMRAKCRVLGGPTPAEQSFHRLCSTRGELLRGFLAIRGSGSVWGVFSPRGRRVERGKCRGISGFHILREVVIRGVPPGLGFAPVKATDLAVLTRSRQADPGVRRVLNATALVVAFLLPPLSVDVCMRAKCRVLGGPTPAEQSFHRLCSTRGELLRGFLAIRGSGSVWGVFSPQGRRVERGKRRGISGFRVLREVVIHGVPPGLGFAPVKATDLAVVTRSRQADPFVPIQCGTVEVCVVFLDTLTPVFELYVRLRERRQ</sequence>
<evidence type="ECO:0000256" key="1">
    <source>
        <dbReference type="SAM" id="MobiDB-lite"/>
    </source>
</evidence>
<name>A0A843V9H2_COLES</name>
<reference evidence="2" key="1">
    <citation type="submission" date="2017-07" db="EMBL/GenBank/DDBJ databases">
        <title>Taro Niue Genome Assembly and Annotation.</title>
        <authorList>
            <person name="Atibalentja N."/>
            <person name="Keating K."/>
            <person name="Fields C.J."/>
        </authorList>
    </citation>
    <scope>NUCLEOTIDE SEQUENCE</scope>
    <source>
        <strain evidence="2">Niue_2</strain>
        <tissue evidence="2">Leaf</tissue>
    </source>
</reference>
<keyword evidence="3" id="KW-1185">Reference proteome</keyword>